<sequence>MDYNTQRKKLRLPEYGRHIQQMVDYITNLEDREERNRLARSLIVIMGNQNPHLRNINDFRQKLWDHLFIMSDFKLDIDSPFPKPQLEKYNEKPRKVPYPNNPIHYKHYGRIIEQMIAKAIEMEEGPEKEAFKQLIANQMKKANITWNKESVTDEDIFRDMETLSGGKLIMAPGSKLIDKREVRGNRRSKHHRKR</sequence>
<proteinExistence type="predicted"/>
<organism evidence="1 2">
    <name type="scientific">Tenuifilum thalassicum</name>
    <dbReference type="NCBI Taxonomy" id="2590900"/>
    <lineage>
        <taxon>Bacteria</taxon>
        <taxon>Pseudomonadati</taxon>
        <taxon>Bacteroidota</taxon>
        <taxon>Bacteroidia</taxon>
        <taxon>Bacteroidales</taxon>
        <taxon>Tenuifilaceae</taxon>
        <taxon>Tenuifilum</taxon>
    </lineage>
</organism>
<reference evidence="1 2" key="1">
    <citation type="submission" date="2019-07" db="EMBL/GenBank/DDBJ databases">
        <title>Thalassofilum flectens gen. nov., sp. nov., a novel moderate thermophilic anaerobe from a shallow sea hot spring in Kunashir Island (Russia), representing a new family in the order Bacteroidales, and proposal of Thalassofilacea fam. nov.</title>
        <authorList>
            <person name="Kochetkova T.V."/>
            <person name="Podosokorskaya O.A."/>
            <person name="Novikov A."/>
            <person name="Elcheninov A.G."/>
            <person name="Toshchakov S.V."/>
            <person name="Kublanov I.V."/>
        </authorList>
    </citation>
    <scope>NUCLEOTIDE SEQUENCE [LARGE SCALE GENOMIC DNA]</scope>
    <source>
        <strain evidence="1 2">38-H</strain>
    </source>
</reference>
<dbReference type="Proteomes" id="UP000500961">
    <property type="component" value="Chromosome"/>
</dbReference>
<keyword evidence="2" id="KW-1185">Reference proteome</keyword>
<evidence type="ECO:0000313" key="2">
    <source>
        <dbReference type="Proteomes" id="UP000500961"/>
    </source>
</evidence>
<dbReference type="AlphaFoldDB" id="A0A7D3XDK4"/>
<accession>A0A7D3XDK4</accession>
<evidence type="ECO:0000313" key="1">
    <source>
        <dbReference type="EMBL" id="QKG79167.1"/>
    </source>
</evidence>
<protein>
    <submittedName>
        <fullName evidence="1">DUF4290 domain-containing protein</fullName>
    </submittedName>
</protein>
<dbReference type="Pfam" id="PF14123">
    <property type="entry name" value="DUF4290"/>
    <property type="match status" value="1"/>
</dbReference>
<dbReference type="RefSeq" id="WP_173072685.1">
    <property type="nucleotide sequence ID" value="NZ_CP041345.1"/>
</dbReference>
<dbReference type="InterPro" id="IPR025632">
    <property type="entry name" value="DUF4290"/>
</dbReference>
<dbReference type="KEGG" id="ttz:FHG85_02440"/>
<dbReference type="EMBL" id="CP041345">
    <property type="protein sequence ID" value="QKG79167.1"/>
    <property type="molecule type" value="Genomic_DNA"/>
</dbReference>
<name>A0A7D3XDK4_9BACT</name>
<gene>
    <name evidence="1" type="ORF">FHG85_02440</name>
</gene>